<dbReference type="PANTHER" id="PTHR33562:SF2">
    <property type="entry name" value="PROTEIN QUIVER"/>
    <property type="match status" value="1"/>
</dbReference>
<keyword evidence="4" id="KW-1185">Reference proteome</keyword>
<dbReference type="InterPro" id="IPR045860">
    <property type="entry name" value="Snake_toxin-like_sf"/>
</dbReference>
<protein>
    <recommendedName>
        <fullName evidence="5">Protein quiver</fullName>
    </recommendedName>
</protein>
<dbReference type="AlphaFoldDB" id="A0A813M3S0"/>
<evidence type="ECO:0008006" key="5">
    <source>
        <dbReference type="Google" id="ProtNLM"/>
    </source>
</evidence>
<dbReference type="EMBL" id="CAJNOC010000021">
    <property type="protein sequence ID" value="CAF0706998.1"/>
    <property type="molecule type" value="Genomic_DNA"/>
</dbReference>
<evidence type="ECO:0000313" key="4">
    <source>
        <dbReference type="Proteomes" id="UP000663879"/>
    </source>
</evidence>
<evidence type="ECO:0000256" key="1">
    <source>
        <dbReference type="ARBA" id="ARBA00022729"/>
    </source>
</evidence>
<dbReference type="OrthoDB" id="6110560at2759"/>
<evidence type="ECO:0000256" key="2">
    <source>
        <dbReference type="ARBA" id="ARBA00023180"/>
    </source>
</evidence>
<comment type="caution">
    <text evidence="3">The sequence shown here is derived from an EMBL/GenBank/DDBJ whole genome shotgun (WGS) entry which is preliminary data.</text>
</comment>
<accession>A0A813M3S0</accession>
<dbReference type="GO" id="GO:0032222">
    <property type="term" value="P:regulation of synaptic transmission, cholinergic"/>
    <property type="evidence" value="ECO:0007669"/>
    <property type="project" value="InterPro"/>
</dbReference>
<dbReference type="SUPFAM" id="SSF57302">
    <property type="entry name" value="Snake toxin-like"/>
    <property type="match status" value="1"/>
</dbReference>
<dbReference type="InterPro" id="IPR050975">
    <property type="entry name" value="Sleep_regulator"/>
</dbReference>
<keyword evidence="1" id="KW-0732">Signal</keyword>
<reference evidence="3" key="1">
    <citation type="submission" date="2021-02" db="EMBL/GenBank/DDBJ databases">
        <authorList>
            <person name="Nowell W R."/>
        </authorList>
    </citation>
    <scope>NUCLEOTIDE SEQUENCE</scope>
    <source>
        <strain evidence="3">Ploen Becks lab</strain>
    </source>
</reference>
<dbReference type="Pfam" id="PF17064">
    <property type="entry name" value="QVR"/>
    <property type="match status" value="1"/>
</dbReference>
<evidence type="ECO:0000313" key="3">
    <source>
        <dbReference type="EMBL" id="CAF0706998.1"/>
    </source>
</evidence>
<dbReference type="InterPro" id="IPR031424">
    <property type="entry name" value="QVR-like"/>
</dbReference>
<dbReference type="PANTHER" id="PTHR33562">
    <property type="entry name" value="ATILLA, ISOFORM B-RELATED-RELATED"/>
    <property type="match status" value="1"/>
</dbReference>
<gene>
    <name evidence="3" type="ORF">OXX778_LOCUS437</name>
</gene>
<name>A0A813M3S0_9BILA</name>
<dbReference type="GO" id="GO:0030431">
    <property type="term" value="P:sleep"/>
    <property type="evidence" value="ECO:0007669"/>
    <property type="project" value="InterPro"/>
</dbReference>
<dbReference type="Proteomes" id="UP000663879">
    <property type="component" value="Unassembled WGS sequence"/>
</dbReference>
<organism evidence="3 4">
    <name type="scientific">Brachionus calyciflorus</name>
    <dbReference type="NCBI Taxonomy" id="104777"/>
    <lineage>
        <taxon>Eukaryota</taxon>
        <taxon>Metazoa</taxon>
        <taxon>Spiralia</taxon>
        <taxon>Gnathifera</taxon>
        <taxon>Rotifera</taxon>
        <taxon>Eurotatoria</taxon>
        <taxon>Monogononta</taxon>
        <taxon>Pseudotrocha</taxon>
        <taxon>Ploima</taxon>
        <taxon>Brachionidae</taxon>
        <taxon>Brachionus</taxon>
    </lineage>
</organism>
<sequence length="149" mass="17543">MFNLLQNFIKKRQLTFSFIFLFLALFCFTEVFSIKCYQCKEPDPRCRDPFQNDTAFFKPCPANATKCRKYKWEIGDGQTYFERGCAVHGEVSRREGRNCIERVGTYKTRMWYCICDNKDGCNSVKRSYSTITSQKKAKDLVGQERLLDD</sequence>
<keyword evidence="2" id="KW-0325">Glycoprotein</keyword>
<proteinExistence type="predicted"/>